<proteinExistence type="inferred from homology"/>
<name>A0A0S4M0V1_9BURK</name>
<evidence type="ECO:0000256" key="3">
    <source>
        <dbReference type="ARBA" id="ARBA00022452"/>
    </source>
</evidence>
<evidence type="ECO:0000256" key="7">
    <source>
        <dbReference type="ARBA" id="ARBA00023237"/>
    </source>
</evidence>
<dbReference type="SUPFAM" id="SSF56935">
    <property type="entry name" value="Porins"/>
    <property type="match status" value="1"/>
</dbReference>
<sequence length="482" mass="52777">MIYIKRFASAVFLLLICFVYAERYGYASGFSLYENTSTLEGMAIAGVAAVPDVGVVFFNPAAASFLPKSKQKEIAIGGHYIRLNLLFKNDGSKQPGFPPISPLPTESEGAESSSSAFIPNISVSFPLSKDMVGGIFLGVPFGLSTDYGDRWVGRYYATLSDVKSFLFNPFLSLRVNPHLSFALGFNVLYFQPDLEQQINLSEAIAQSLSKQVGRTLSSLCTSALPSQYKRLQTYVDLVCTGRGNAKSSFSGSVFSTGWNAGVMYQPVDSWRFGLSYRQGYSLQVNGVIGITDFDPNFAIFQGLSPADGPASLKSRSGKAHIDLPNLLDISAFHKINDRFDISLDIRRQGWSKTKYLVLSDSIGDVRSVFLDARTTWGVHVGGQYLYSDNVTLRSGLFLEQGFSSRDERYLLPRLPDTDRLGLACGATYSVSPASNLSVSMLYVTSISSAKIAADVDRISFGILKGSFDAHAWAFSAQYIYDF</sequence>
<keyword evidence="3" id="KW-1134">Transmembrane beta strand</keyword>
<keyword evidence="9" id="KW-1185">Reference proteome</keyword>
<organism evidence="8 9">
    <name type="scientific">Candidatus Ichthyocystis hellenicum</name>
    <dbReference type="NCBI Taxonomy" id="1561003"/>
    <lineage>
        <taxon>Bacteria</taxon>
        <taxon>Pseudomonadati</taxon>
        <taxon>Pseudomonadota</taxon>
        <taxon>Betaproteobacteria</taxon>
        <taxon>Burkholderiales</taxon>
        <taxon>Candidatus Ichthyocystis</taxon>
    </lineage>
</organism>
<evidence type="ECO:0000256" key="2">
    <source>
        <dbReference type="ARBA" id="ARBA00008163"/>
    </source>
</evidence>
<dbReference type="EMBL" id="LN906597">
    <property type="protein sequence ID" value="CUT17415.1"/>
    <property type="molecule type" value="Genomic_DNA"/>
</dbReference>
<dbReference type="PANTHER" id="PTHR35093">
    <property type="entry name" value="OUTER MEMBRANE PROTEIN NMB0088-RELATED"/>
    <property type="match status" value="1"/>
</dbReference>
<keyword evidence="5" id="KW-0732">Signal</keyword>
<dbReference type="GO" id="GO:0015483">
    <property type="term" value="F:long-chain fatty acid transporting porin activity"/>
    <property type="evidence" value="ECO:0007669"/>
    <property type="project" value="TreeGrafter"/>
</dbReference>
<keyword evidence="4" id="KW-0812">Transmembrane</keyword>
<dbReference type="RefSeq" id="WP_092342843.1">
    <property type="nucleotide sequence ID" value="NZ_FLSL01000096.1"/>
</dbReference>
<dbReference type="OrthoDB" id="9922at2"/>
<dbReference type="Pfam" id="PF03349">
    <property type="entry name" value="Toluene_X"/>
    <property type="match status" value="1"/>
</dbReference>
<evidence type="ECO:0000313" key="9">
    <source>
        <dbReference type="Proteomes" id="UP000198651"/>
    </source>
</evidence>
<dbReference type="PANTHER" id="PTHR35093:SF8">
    <property type="entry name" value="OUTER MEMBRANE PROTEIN NMB0088-RELATED"/>
    <property type="match status" value="1"/>
</dbReference>
<evidence type="ECO:0000313" key="8">
    <source>
        <dbReference type="EMBL" id="CUT17415.1"/>
    </source>
</evidence>
<accession>A0A0S4M0V1</accession>
<evidence type="ECO:0000256" key="1">
    <source>
        <dbReference type="ARBA" id="ARBA00004571"/>
    </source>
</evidence>
<dbReference type="STRING" id="1561003.Ark11_0576"/>
<keyword evidence="7" id="KW-0998">Cell outer membrane</keyword>
<evidence type="ECO:0000256" key="6">
    <source>
        <dbReference type="ARBA" id="ARBA00023136"/>
    </source>
</evidence>
<dbReference type="Proteomes" id="UP000198651">
    <property type="component" value="Chromosome I"/>
</dbReference>
<dbReference type="AlphaFoldDB" id="A0A0S4M0V1"/>
<keyword evidence="6" id="KW-0472">Membrane</keyword>
<protein>
    <submittedName>
        <fullName evidence="8">Putative long-chain fatty acid outer membrane transporter</fullName>
    </submittedName>
</protein>
<dbReference type="InterPro" id="IPR005017">
    <property type="entry name" value="OMPP1/FadL/TodX"/>
</dbReference>
<evidence type="ECO:0000256" key="5">
    <source>
        <dbReference type="ARBA" id="ARBA00022729"/>
    </source>
</evidence>
<evidence type="ECO:0000256" key="4">
    <source>
        <dbReference type="ARBA" id="ARBA00022692"/>
    </source>
</evidence>
<comment type="similarity">
    <text evidence="2">Belongs to the OmpP1/FadL family.</text>
</comment>
<reference evidence="9" key="1">
    <citation type="submission" date="2015-11" db="EMBL/GenBank/DDBJ databases">
        <authorList>
            <person name="Seth-Smith H.M.B."/>
        </authorList>
    </citation>
    <scope>NUCLEOTIDE SEQUENCE [LARGE SCALE GENOMIC DNA]</scope>
    <source>
        <strain evidence="9">2013Ark11</strain>
    </source>
</reference>
<comment type="subcellular location">
    <subcellularLocation>
        <location evidence="1">Cell outer membrane</location>
        <topology evidence="1">Multi-pass membrane protein</topology>
    </subcellularLocation>
</comment>
<dbReference type="GO" id="GO:0009279">
    <property type="term" value="C:cell outer membrane"/>
    <property type="evidence" value="ECO:0007669"/>
    <property type="project" value="UniProtKB-SubCell"/>
</dbReference>
<gene>
    <name evidence="8" type="ORF">Ark11_0576</name>
</gene>
<dbReference type="Gene3D" id="2.40.160.60">
    <property type="entry name" value="Outer membrane protein transport protein (OMPP1/FadL/TodX)"/>
    <property type="match status" value="1"/>
</dbReference>